<evidence type="ECO:0000256" key="1">
    <source>
        <dbReference type="ARBA" id="ARBA00004323"/>
    </source>
</evidence>
<keyword evidence="11" id="KW-1185">Reference proteome</keyword>
<keyword evidence="6" id="KW-0735">Signal-anchor</keyword>
<dbReference type="GO" id="GO:0000026">
    <property type="term" value="F:alpha-1,2-mannosyltransferase activity"/>
    <property type="evidence" value="ECO:0007669"/>
    <property type="project" value="TreeGrafter"/>
</dbReference>
<comment type="caution">
    <text evidence="10">The sequence shown here is derived from an EMBL/GenBank/DDBJ whole genome shotgun (WGS) entry which is preliminary data.</text>
</comment>
<evidence type="ECO:0000313" key="10">
    <source>
        <dbReference type="EMBL" id="KAJ8062262.1"/>
    </source>
</evidence>
<evidence type="ECO:0000256" key="7">
    <source>
        <dbReference type="ARBA" id="ARBA00022989"/>
    </source>
</evidence>
<proteinExistence type="inferred from homology"/>
<dbReference type="GO" id="GO:0046354">
    <property type="term" value="P:mannan biosynthetic process"/>
    <property type="evidence" value="ECO:0007669"/>
    <property type="project" value="TreeGrafter"/>
</dbReference>
<evidence type="ECO:0000256" key="3">
    <source>
        <dbReference type="ARBA" id="ARBA00009105"/>
    </source>
</evidence>
<organism evidence="10 11">
    <name type="scientific">Sclerotinia nivalis</name>
    <dbReference type="NCBI Taxonomy" id="352851"/>
    <lineage>
        <taxon>Eukaryota</taxon>
        <taxon>Fungi</taxon>
        <taxon>Dikarya</taxon>
        <taxon>Ascomycota</taxon>
        <taxon>Pezizomycotina</taxon>
        <taxon>Leotiomycetes</taxon>
        <taxon>Helotiales</taxon>
        <taxon>Sclerotiniaceae</taxon>
        <taxon>Sclerotinia</taxon>
    </lineage>
</organism>
<dbReference type="EMBL" id="JAPEIS010000010">
    <property type="protein sequence ID" value="KAJ8062262.1"/>
    <property type="molecule type" value="Genomic_DNA"/>
</dbReference>
<keyword evidence="9" id="KW-0472">Membrane</keyword>
<gene>
    <name evidence="10" type="ORF">OCU04_008810</name>
</gene>
<comment type="subcellular location">
    <subcellularLocation>
        <location evidence="1">Golgi apparatus membrane</location>
        <topology evidence="1">Single-pass type II membrane protein</topology>
    </subcellularLocation>
</comment>
<dbReference type="Proteomes" id="UP001152300">
    <property type="component" value="Unassembled WGS sequence"/>
</dbReference>
<reference evidence="10" key="1">
    <citation type="submission" date="2022-11" db="EMBL/GenBank/DDBJ databases">
        <title>Genome Resource of Sclerotinia nivalis Strain SnTB1, a Plant Pathogen Isolated from American Ginseng.</title>
        <authorList>
            <person name="Fan S."/>
        </authorList>
    </citation>
    <scope>NUCLEOTIDE SEQUENCE</scope>
    <source>
        <strain evidence="10">SnTB1</strain>
    </source>
</reference>
<sequence>MEEVSHNSRLYPNLQSTPIKLLQYPYESKYETIVPTFTIGGEDILKPPHSGFINPTENPIATTHTINNKLDQVYPNDLIQSSSSEVEVQVTHTCKNVVEPPRNSPRLLLAVLLTILSLCLLHQWKQDLSNTKIWKLHPKSPKIKDPKPRFQSFLPHLLEHQPSNSSLELPEGYLLVRIEEINSESERINHLTLSSSDLNKSFIAHSAVLSLLPEYSDLITYAPHSRGIITVGGGSYTRVLLVSILMLRRTNCTLPIEVFIPSPEDCSPYSCSTVLASLNAQCILLPTFQNANIARYQYKSLVLLFSSFENVLFLNADNFPIVDPKPWFDTIPYKETGMITWPDCWANTASPLYYTLSNQSIPSIQSQHASTETGSILISRSK</sequence>
<evidence type="ECO:0000256" key="4">
    <source>
        <dbReference type="ARBA" id="ARBA00022679"/>
    </source>
</evidence>
<keyword evidence="4" id="KW-0808">Transferase</keyword>
<comment type="similarity">
    <text evidence="3">Belongs to the MNN1/MNT family.</text>
</comment>
<keyword evidence="8" id="KW-0333">Golgi apparatus</keyword>
<dbReference type="PANTHER" id="PTHR31646:SF1">
    <property type="entry name" value="ALPHA-1,2-MANNOSYLTRANSFERASE MNN2"/>
    <property type="match status" value="1"/>
</dbReference>
<keyword evidence="5" id="KW-0812">Transmembrane</keyword>
<dbReference type="Pfam" id="PF11051">
    <property type="entry name" value="Mannosyl_trans3"/>
    <property type="match status" value="1"/>
</dbReference>
<evidence type="ECO:0000256" key="5">
    <source>
        <dbReference type="ARBA" id="ARBA00022692"/>
    </source>
</evidence>
<dbReference type="OrthoDB" id="4484309at2759"/>
<dbReference type="InterPro" id="IPR022751">
    <property type="entry name" value="Alpha_mannosyltransferase"/>
</dbReference>
<evidence type="ECO:0000313" key="11">
    <source>
        <dbReference type="Proteomes" id="UP001152300"/>
    </source>
</evidence>
<accession>A0A9X0AG98</accession>
<comment type="pathway">
    <text evidence="2">Protein modification; protein glycosylation.</text>
</comment>
<protein>
    <submittedName>
        <fullName evidence="10">Uncharacterized protein</fullName>
    </submittedName>
</protein>
<evidence type="ECO:0000256" key="8">
    <source>
        <dbReference type="ARBA" id="ARBA00023034"/>
    </source>
</evidence>
<dbReference type="PANTHER" id="PTHR31646">
    <property type="entry name" value="ALPHA-1,2-MANNOSYLTRANSFERASE MNN2"/>
    <property type="match status" value="1"/>
</dbReference>
<evidence type="ECO:0000256" key="2">
    <source>
        <dbReference type="ARBA" id="ARBA00004922"/>
    </source>
</evidence>
<evidence type="ECO:0000256" key="9">
    <source>
        <dbReference type="ARBA" id="ARBA00023136"/>
    </source>
</evidence>
<dbReference type="InterPro" id="IPR029044">
    <property type="entry name" value="Nucleotide-diphossugar_trans"/>
</dbReference>
<dbReference type="SUPFAM" id="SSF53448">
    <property type="entry name" value="Nucleotide-diphospho-sugar transferases"/>
    <property type="match status" value="1"/>
</dbReference>
<dbReference type="AlphaFoldDB" id="A0A9X0AG98"/>
<evidence type="ECO:0000256" key="6">
    <source>
        <dbReference type="ARBA" id="ARBA00022968"/>
    </source>
</evidence>
<keyword evidence="7" id="KW-1133">Transmembrane helix</keyword>
<name>A0A9X0AG98_9HELO</name>
<dbReference type="GO" id="GO:0000139">
    <property type="term" value="C:Golgi membrane"/>
    <property type="evidence" value="ECO:0007669"/>
    <property type="project" value="UniProtKB-SubCell"/>
</dbReference>